<evidence type="ECO:0000313" key="3">
    <source>
        <dbReference type="Proteomes" id="UP000761574"/>
    </source>
</evidence>
<keyword evidence="1" id="KW-0472">Membrane</keyword>
<keyword evidence="3" id="KW-1185">Reference proteome</keyword>
<proteinExistence type="predicted"/>
<accession>A0ABQ4PLH6</accession>
<organism evidence="2 3">
    <name type="scientific">Shewanella algidipiscicola</name>
    <dbReference type="NCBI Taxonomy" id="614070"/>
    <lineage>
        <taxon>Bacteria</taxon>
        <taxon>Pseudomonadati</taxon>
        <taxon>Pseudomonadota</taxon>
        <taxon>Gammaproteobacteria</taxon>
        <taxon>Alteromonadales</taxon>
        <taxon>Shewanellaceae</taxon>
        <taxon>Shewanella</taxon>
    </lineage>
</organism>
<comment type="caution">
    <text evidence="2">The sequence shown here is derived from an EMBL/GenBank/DDBJ whole genome shotgun (WGS) entry which is preliminary data.</text>
</comment>
<dbReference type="Proteomes" id="UP000761574">
    <property type="component" value="Unassembled WGS sequence"/>
</dbReference>
<keyword evidence="1" id="KW-1133">Transmembrane helix</keyword>
<protein>
    <submittedName>
        <fullName evidence="2">Integral membrane protein</fullName>
    </submittedName>
</protein>
<dbReference type="InterPro" id="IPR019099">
    <property type="entry name" value="Uncharacterised_PGPGW_TM"/>
</dbReference>
<evidence type="ECO:0000256" key="1">
    <source>
        <dbReference type="SAM" id="Phobius"/>
    </source>
</evidence>
<dbReference type="Pfam" id="PF09656">
    <property type="entry name" value="PGPGW"/>
    <property type="match status" value="1"/>
</dbReference>
<name>A0ABQ4PLH6_9GAMM</name>
<gene>
    <name evidence="2" type="ORF">TUM4630_26310</name>
</gene>
<dbReference type="EMBL" id="BPFB01000033">
    <property type="protein sequence ID" value="GIU48918.1"/>
    <property type="molecule type" value="Genomic_DNA"/>
</dbReference>
<evidence type="ECO:0000313" key="2">
    <source>
        <dbReference type="EMBL" id="GIU48918.1"/>
    </source>
</evidence>
<keyword evidence="1" id="KW-0812">Transmembrane</keyword>
<reference evidence="2 3" key="1">
    <citation type="submission" date="2021-05" db="EMBL/GenBank/DDBJ databases">
        <title>Molecular characterization for Shewanella algae harboring chromosomal blaOXA-55-like strains isolated from clinical and environment sample.</title>
        <authorList>
            <person name="Ohama Y."/>
            <person name="Aoki K."/>
            <person name="Harada S."/>
            <person name="Moriya K."/>
            <person name="Ishii Y."/>
            <person name="Tateda K."/>
        </authorList>
    </citation>
    <scope>NUCLEOTIDE SEQUENCE [LARGE SCALE GENOMIC DNA]</scope>
    <source>
        <strain evidence="2 3">LMG 23746</strain>
    </source>
</reference>
<dbReference type="RefSeq" id="WP_110457995.1">
    <property type="nucleotide sequence ID" value="NZ_BPFB01000033.1"/>
</dbReference>
<sequence>MGNPLRKMVIAMIGGSLVLLGAVLIILPGPAWLLLPVGLAVLSIEYPWARRWLKLSQRQMKQSALWLDKRWANRKG</sequence>
<feature type="transmembrane region" description="Helical" evidence="1">
    <location>
        <begin position="9"/>
        <end position="27"/>
    </location>
</feature>